<dbReference type="AlphaFoldDB" id="A0A368Q9H9"/>
<feature type="region of interest" description="Disordered" evidence="1">
    <location>
        <begin position="56"/>
        <end position="135"/>
    </location>
</feature>
<sequence>MQRTHTGCFGRGRIFIHFLKNHTECLGSGNASRRCSQVAMASALEAELCDAEQPVSMSSVTSPPPVLRGSRMQNSASPMPASVMKLCLRTPSSGSATKSPSALTSSQSGRGGRERDDVAGAHVAGHRAWRRSGPGLGRAAANRRYLLCLISDDQEVE</sequence>
<reference evidence="2" key="2">
    <citation type="submission" date="2015-07" db="EMBL/GenBank/DDBJ databases">
        <authorList>
            <person name="Noorani M."/>
        </authorList>
    </citation>
    <scope>NUCLEOTIDE SEQUENCE</scope>
    <source>
        <strain evidence="2">Yugu1</strain>
    </source>
</reference>
<reference evidence="2" key="1">
    <citation type="journal article" date="2012" name="Nat. Biotechnol.">
        <title>Reference genome sequence of the model plant Setaria.</title>
        <authorList>
            <person name="Bennetzen J.L."/>
            <person name="Schmutz J."/>
            <person name="Wang H."/>
            <person name="Percifield R."/>
            <person name="Hawkins J."/>
            <person name="Pontaroli A.C."/>
            <person name="Estep M."/>
            <person name="Feng L."/>
            <person name="Vaughn J.N."/>
            <person name="Grimwood J."/>
            <person name="Jenkins J."/>
            <person name="Barry K."/>
            <person name="Lindquist E."/>
            <person name="Hellsten U."/>
            <person name="Deshpande S."/>
            <person name="Wang X."/>
            <person name="Wu X."/>
            <person name="Mitros T."/>
            <person name="Triplett J."/>
            <person name="Yang X."/>
            <person name="Ye C.Y."/>
            <person name="Mauro-Herrera M."/>
            <person name="Wang L."/>
            <person name="Li P."/>
            <person name="Sharma M."/>
            <person name="Sharma R."/>
            <person name="Ronald P.C."/>
            <person name="Panaud O."/>
            <person name="Kellogg E.A."/>
            <person name="Brutnell T.P."/>
            <person name="Doust A.N."/>
            <person name="Tuskan G.A."/>
            <person name="Rokhsar D."/>
            <person name="Devos K.M."/>
        </authorList>
    </citation>
    <scope>NUCLEOTIDE SEQUENCE [LARGE SCALE GENOMIC DNA]</scope>
    <source>
        <strain evidence="2">Yugu1</strain>
    </source>
</reference>
<protein>
    <submittedName>
        <fullName evidence="2">Uncharacterized protein</fullName>
    </submittedName>
</protein>
<feature type="compositionally biased region" description="Polar residues" evidence="1">
    <location>
        <begin position="90"/>
        <end position="108"/>
    </location>
</feature>
<accession>A0A368Q9H9</accession>
<evidence type="ECO:0000313" key="2">
    <source>
        <dbReference type="EMBL" id="RCV14641.1"/>
    </source>
</evidence>
<organism evidence="2">
    <name type="scientific">Setaria italica</name>
    <name type="common">Foxtail millet</name>
    <name type="synonym">Panicum italicum</name>
    <dbReference type="NCBI Taxonomy" id="4555"/>
    <lineage>
        <taxon>Eukaryota</taxon>
        <taxon>Viridiplantae</taxon>
        <taxon>Streptophyta</taxon>
        <taxon>Embryophyta</taxon>
        <taxon>Tracheophyta</taxon>
        <taxon>Spermatophyta</taxon>
        <taxon>Magnoliopsida</taxon>
        <taxon>Liliopsida</taxon>
        <taxon>Poales</taxon>
        <taxon>Poaceae</taxon>
        <taxon>PACMAD clade</taxon>
        <taxon>Panicoideae</taxon>
        <taxon>Panicodae</taxon>
        <taxon>Paniceae</taxon>
        <taxon>Cenchrinae</taxon>
        <taxon>Setaria</taxon>
    </lineage>
</organism>
<dbReference type="EMBL" id="CM003529">
    <property type="protein sequence ID" value="RCV14641.1"/>
    <property type="molecule type" value="Genomic_DNA"/>
</dbReference>
<evidence type="ECO:0000256" key="1">
    <source>
        <dbReference type="SAM" id="MobiDB-lite"/>
    </source>
</evidence>
<name>A0A368Q9H9_SETIT</name>
<proteinExistence type="predicted"/>
<gene>
    <name evidence="2" type="ORF">SETIT_2G441100v2</name>
</gene>